<dbReference type="Gene3D" id="1.10.45.10">
    <property type="entry name" value="Vanillyl-alcohol Oxidase, Chain A, domain 4"/>
    <property type="match status" value="1"/>
</dbReference>
<dbReference type="PANTHER" id="PTHR43716">
    <property type="entry name" value="D-2-HYDROXYGLUTARATE DEHYDROGENASE, MITOCHONDRIAL"/>
    <property type="match status" value="1"/>
</dbReference>
<organism evidence="7">
    <name type="scientific">uncultured Pleomorphomonas sp</name>
    <dbReference type="NCBI Taxonomy" id="442121"/>
    <lineage>
        <taxon>Bacteria</taxon>
        <taxon>Pseudomonadati</taxon>
        <taxon>Pseudomonadota</taxon>
        <taxon>Alphaproteobacteria</taxon>
        <taxon>Hyphomicrobiales</taxon>
        <taxon>Pleomorphomonadaceae</taxon>
        <taxon>Pleomorphomonas</taxon>
        <taxon>environmental samples</taxon>
    </lineage>
</organism>
<evidence type="ECO:0000256" key="1">
    <source>
        <dbReference type="ARBA" id="ARBA00001974"/>
    </source>
</evidence>
<evidence type="ECO:0000256" key="3">
    <source>
        <dbReference type="ARBA" id="ARBA00022630"/>
    </source>
</evidence>
<dbReference type="InterPro" id="IPR016166">
    <property type="entry name" value="FAD-bd_PCMH"/>
</dbReference>
<keyword evidence="3" id="KW-0285">Flavoprotein</keyword>
<dbReference type="Pfam" id="PF02913">
    <property type="entry name" value="FAD-oxidase_C"/>
    <property type="match status" value="1"/>
</dbReference>
<dbReference type="PANTHER" id="PTHR43716:SF1">
    <property type="entry name" value="D-2-HYDROXYGLUTARATE DEHYDROGENASE, MITOCHONDRIAL"/>
    <property type="match status" value="1"/>
</dbReference>
<comment type="cofactor">
    <cofactor evidence="1">
        <name>FAD</name>
        <dbReference type="ChEBI" id="CHEBI:57692"/>
    </cofactor>
</comment>
<evidence type="ECO:0000259" key="6">
    <source>
        <dbReference type="PROSITE" id="PS51387"/>
    </source>
</evidence>
<dbReference type="SUPFAM" id="SSF55103">
    <property type="entry name" value="FAD-linked oxidases, C-terminal domain"/>
    <property type="match status" value="1"/>
</dbReference>
<dbReference type="PROSITE" id="PS51387">
    <property type="entry name" value="FAD_PCMH"/>
    <property type="match status" value="1"/>
</dbReference>
<dbReference type="InterPro" id="IPR006094">
    <property type="entry name" value="Oxid_FAD_bind_N"/>
</dbReference>
<dbReference type="GO" id="GO:0016491">
    <property type="term" value="F:oxidoreductase activity"/>
    <property type="evidence" value="ECO:0007669"/>
    <property type="project" value="UniProtKB-KW"/>
</dbReference>
<sequence>MNRCVVRLSRRPADMLCRSRKKRWGGKMNEGGEEQAFSELKAALGPAGFLSGDDIPARNHADSSVLPPQKPLAVLRPASTEEVSAALAIASRHRLAVTVQGGLTGLCGGATPAPGSLALSLERLVGVEEIDGRAMTLTARAGTPLEAMQRAAEAEGLLFPVDFGARGTATAGGIVATNAGGNRVLRYGMTRASVLGLEAVLADGTVIGSLNKMLKNNAGPDLKQLFVGSEGLLGVVTRLVFALQPLPRWTGLALVAVRDFEAAADILASARADLGPMLSAFEVMWPDYWTMVTENVAGRRDPFAGRHGLYLLVEGHGRDAARDGAAFEAFLEGIFEAGLVEDAVLAQSLADMEAFWAIRDASAEIEPVLGEHESFDVGLPPGEVGRFVEACRSALAHELPASRAVFFGHAADGNIHVMASVPEPSPAGHHAVESVVYGVTRTFSGSVSAEHGIGALKRGWLGHSRSKAEIALIERLKATLDPHGLLNPGKVI</sequence>
<dbReference type="InterPro" id="IPR051264">
    <property type="entry name" value="FAD-oxidored/transferase_4"/>
</dbReference>
<dbReference type="InterPro" id="IPR016164">
    <property type="entry name" value="FAD-linked_Oxase-like_C"/>
</dbReference>
<dbReference type="Gene3D" id="3.30.43.10">
    <property type="entry name" value="Uridine Diphospho-n-acetylenolpyruvylglucosamine Reductase, domain 2"/>
    <property type="match status" value="1"/>
</dbReference>
<evidence type="ECO:0000256" key="4">
    <source>
        <dbReference type="ARBA" id="ARBA00022827"/>
    </source>
</evidence>
<dbReference type="Gene3D" id="3.30.70.2740">
    <property type="match status" value="1"/>
</dbReference>
<dbReference type="FunFam" id="1.10.45.10:FF:000001">
    <property type="entry name" value="D-lactate dehydrogenase mitochondrial"/>
    <property type="match status" value="1"/>
</dbReference>
<accession>A0A212LJB9</accession>
<protein>
    <submittedName>
        <fullName evidence="7">FAD linked oxidase-like protein</fullName>
    </submittedName>
</protein>
<dbReference type="Gene3D" id="3.30.70.2190">
    <property type="match status" value="1"/>
</dbReference>
<dbReference type="GO" id="GO:0022904">
    <property type="term" value="P:respiratory electron transport chain"/>
    <property type="evidence" value="ECO:0007669"/>
    <property type="project" value="TreeGrafter"/>
</dbReference>
<dbReference type="EMBL" id="FMJD01000008">
    <property type="protein sequence ID" value="SCM77459.1"/>
    <property type="molecule type" value="Genomic_DNA"/>
</dbReference>
<keyword evidence="4" id="KW-0274">FAD</keyword>
<dbReference type="InterPro" id="IPR016171">
    <property type="entry name" value="Vanillyl_alc_oxidase_C-sub2"/>
</dbReference>
<dbReference type="Gene3D" id="3.30.465.10">
    <property type="match status" value="1"/>
</dbReference>
<reference evidence="7" key="1">
    <citation type="submission" date="2016-08" db="EMBL/GenBank/DDBJ databases">
        <authorList>
            <person name="Seilhamer J.J."/>
        </authorList>
    </citation>
    <scope>NUCLEOTIDE SEQUENCE</scope>
    <source>
        <strain evidence="7">86</strain>
    </source>
</reference>
<keyword evidence="5" id="KW-0560">Oxidoreductase</keyword>
<dbReference type="InterPro" id="IPR016167">
    <property type="entry name" value="FAD-bd_PCMH_sub1"/>
</dbReference>
<evidence type="ECO:0000313" key="7">
    <source>
        <dbReference type="EMBL" id="SCM77459.1"/>
    </source>
</evidence>
<comment type="similarity">
    <text evidence="2">Belongs to the FAD-binding oxidoreductase/transferase type 4 family.</text>
</comment>
<dbReference type="InterPro" id="IPR004113">
    <property type="entry name" value="FAD-bd_oxidored_4_C"/>
</dbReference>
<dbReference type="InterPro" id="IPR036318">
    <property type="entry name" value="FAD-bd_PCMH-like_sf"/>
</dbReference>
<evidence type="ECO:0000256" key="5">
    <source>
        <dbReference type="ARBA" id="ARBA00023002"/>
    </source>
</evidence>
<gene>
    <name evidence="7" type="ORF">KL86PLE_41264</name>
</gene>
<feature type="domain" description="FAD-binding PCMH-type" evidence="6">
    <location>
        <begin position="67"/>
        <end position="246"/>
    </location>
</feature>
<dbReference type="SUPFAM" id="SSF56176">
    <property type="entry name" value="FAD-binding/transporter-associated domain-like"/>
    <property type="match status" value="1"/>
</dbReference>
<proteinExistence type="inferred from homology"/>
<dbReference type="InterPro" id="IPR016169">
    <property type="entry name" value="FAD-bd_PCMH_sub2"/>
</dbReference>
<dbReference type="GO" id="GO:0071949">
    <property type="term" value="F:FAD binding"/>
    <property type="evidence" value="ECO:0007669"/>
    <property type="project" value="InterPro"/>
</dbReference>
<evidence type="ECO:0000256" key="2">
    <source>
        <dbReference type="ARBA" id="ARBA00008000"/>
    </source>
</evidence>
<dbReference type="AlphaFoldDB" id="A0A212LJB9"/>
<dbReference type="Pfam" id="PF01565">
    <property type="entry name" value="FAD_binding_4"/>
    <property type="match status" value="1"/>
</dbReference>
<name>A0A212LJB9_9HYPH</name>